<dbReference type="GO" id="GO:0003700">
    <property type="term" value="F:DNA-binding transcription factor activity"/>
    <property type="evidence" value="ECO:0007669"/>
    <property type="project" value="InterPro"/>
</dbReference>
<dbReference type="PRINTS" id="PR00598">
    <property type="entry name" value="HTHMARR"/>
</dbReference>
<keyword evidence="3" id="KW-0804">Transcription</keyword>
<evidence type="ECO:0000313" key="6">
    <source>
        <dbReference type="Proteomes" id="UP000677918"/>
    </source>
</evidence>
<keyword evidence="1" id="KW-0805">Transcription regulation</keyword>
<sequence length="151" mass="16990">MAKYELDDQALSLKLFVVLSKAHKVLMEISAKDIRRHGLSLTEFAVLELLYHKGEVPLQQIAGKILLTSGSITYVADKLEEKGFIQRKPCENDRRVTYAVITSKGQELFHSIFPDHANFIQSAMSSLSAQEKQTAIALIKQLGQDVQQRFS</sequence>
<dbReference type="InterPro" id="IPR000835">
    <property type="entry name" value="HTH_MarR-typ"/>
</dbReference>
<dbReference type="SMART" id="SM00347">
    <property type="entry name" value="HTH_MARR"/>
    <property type="match status" value="1"/>
</dbReference>
<dbReference type="PROSITE" id="PS50995">
    <property type="entry name" value="HTH_MARR_2"/>
    <property type="match status" value="1"/>
</dbReference>
<name>A0A8J4H4F6_9BACL</name>
<dbReference type="SUPFAM" id="SSF46785">
    <property type="entry name" value="Winged helix' DNA-binding domain"/>
    <property type="match status" value="1"/>
</dbReference>
<reference evidence="5" key="1">
    <citation type="submission" date="2021-04" db="EMBL/GenBank/DDBJ databases">
        <title>Draft genome sequence of Xylanibacillus composti strain K13.</title>
        <authorList>
            <person name="Uke A."/>
            <person name="Chhe C."/>
            <person name="Baramee S."/>
            <person name="Kosugi A."/>
        </authorList>
    </citation>
    <scope>NUCLEOTIDE SEQUENCE</scope>
    <source>
        <strain evidence="5">K13</strain>
    </source>
</reference>
<dbReference type="GO" id="GO:0003677">
    <property type="term" value="F:DNA binding"/>
    <property type="evidence" value="ECO:0007669"/>
    <property type="project" value="UniProtKB-KW"/>
</dbReference>
<feature type="domain" description="HTH marR-type" evidence="4">
    <location>
        <begin position="12"/>
        <end position="144"/>
    </location>
</feature>
<dbReference type="AlphaFoldDB" id="A0A8J4H4F6"/>
<protein>
    <submittedName>
        <fullName evidence="5">MarR family transcriptional regulator</fullName>
    </submittedName>
</protein>
<comment type="caution">
    <text evidence="5">The sequence shown here is derived from an EMBL/GenBank/DDBJ whole genome shotgun (WGS) entry which is preliminary data.</text>
</comment>
<organism evidence="5 6">
    <name type="scientific">Xylanibacillus composti</name>
    <dbReference type="NCBI Taxonomy" id="1572762"/>
    <lineage>
        <taxon>Bacteria</taxon>
        <taxon>Bacillati</taxon>
        <taxon>Bacillota</taxon>
        <taxon>Bacilli</taxon>
        <taxon>Bacillales</taxon>
        <taxon>Paenibacillaceae</taxon>
        <taxon>Xylanibacillus</taxon>
    </lineage>
</organism>
<dbReference type="InterPro" id="IPR036390">
    <property type="entry name" value="WH_DNA-bd_sf"/>
</dbReference>
<dbReference type="Proteomes" id="UP000677918">
    <property type="component" value="Unassembled WGS sequence"/>
</dbReference>
<dbReference type="PANTHER" id="PTHR42756:SF1">
    <property type="entry name" value="TRANSCRIPTIONAL REPRESSOR OF EMRAB OPERON"/>
    <property type="match status" value="1"/>
</dbReference>
<evidence type="ECO:0000313" key="5">
    <source>
        <dbReference type="EMBL" id="GIQ70832.1"/>
    </source>
</evidence>
<accession>A0A8J4H4F6</accession>
<dbReference type="PANTHER" id="PTHR42756">
    <property type="entry name" value="TRANSCRIPTIONAL REGULATOR, MARR"/>
    <property type="match status" value="1"/>
</dbReference>
<dbReference type="RefSeq" id="WP_213413646.1">
    <property type="nucleotide sequence ID" value="NZ_BOVK01000061.1"/>
</dbReference>
<gene>
    <name evidence="5" type="ORF">XYCOK13_36560</name>
</gene>
<keyword evidence="2" id="KW-0238">DNA-binding</keyword>
<keyword evidence="6" id="KW-1185">Reference proteome</keyword>
<evidence type="ECO:0000256" key="3">
    <source>
        <dbReference type="ARBA" id="ARBA00023163"/>
    </source>
</evidence>
<evidence type="ECO:0000259" key="4">
    <source>
        <dbReference type="PROSITE" id="PS50995"/>
    </source>
</evidence>
<evidence type="ECO:0000256" key="2">
    <source>
        <dbReference type="ARBA" id="ARBA00023125"/>
    </source>
</evidence>
<proteinExistence type="predicted"/>
<dbReference type="EMBL" id="BOVK01000061">
    <property type="protein sequence ID" value="GIQ70832.1"/>
    <property type="molecule type" value="Genomic_DNA"/>
</dbReference>
<dbReference type="Pfam" id="PF01047">
    <property type="entry name" value="MarR"/>
    <property type="match status" value="1"/>
</dbReference>
<dbReference type="InterPro" id="IPR036388">
    <property type="entry name" value="WH-like_DNA-bd_sf"/>
</dbReference>
<dbReference type="PROSITE" id="PS01117">
    <property type="entry name" value="HTH_MARR_1"/>
    <property type="match status" value="1"/>
</dbReference>
<evidence type="ECO:0000256" key="1">
    <source>
        <dbReference type="ARBA" id="ARBA00023015"/>
    </source>
</evidence>
<dbReference type="Gene3D" id="1.10.10.10">
    <property type="entry name" value="Winged helix-like DNA-binding domain superfamily/Winged helix DNA-binding domain"/>
    <property type="match status" value="1"/>
</dbReference>
<dbReference type="InterPro" id="IPR023187">
    <property type="entry name" value="Tscrpt_reg_MarR-type_CS"/>
</dbReference>